<evidence type="ECO:0000313" key="3">
    <source>
        <dbReference type="EMBL" id="KAK9146583.1"/>
    </source>
</evidence>
<dbReference type="PROSITE" id="PS51184">
    <property type="entry name" value="JMJC"/>
    <property type="match status" value="1"/>
</dbReference>
<dbReference type="PANTHER" id="PTHR12461">
    <property type="entry name" value="HYPOXIA-INDUCIBLE FACTOR 1 ALPHA INHIBITOR-RELATED"/>
    <property type="match status" value="1"/>
</dbReference>
<gene>
    <name evidence="3" type="ORF">Sjap_006486</name>
</gene>
<reference evidence="3 4" key="1">
    <citation type="submission" date="2024-01" db="EMBL/GenBank/DDBJ databases">
        <title>Genome assemblies of Stephania.</title>
        <authorList>
            <person name="Yang L."/>
        </authorList>
    </citation>
    <scope>NUCLEOTIDE SEQUENCE [LARGE SCALE GENOMIC DNA]</scope>
    <source>
        <strain evidence="3">QJT</strain>
        <tissue evidence="3">Leaf</tissue>
    </source>
</reference>
<comment type="similarity">
    <text evidence="1">Belongs to the JARID1 histone demethylase family.</text>
</comment>
<evidence type="ECO:0000259" key="2">
    <source>
        <dbReference type="PROSITE" id="PS51184"/>
    </source>
</evidence>
<dbReference type="AlphaFoldDB" id="A0AAP0K7J3"/>
<dbReference type="EMBL" id="JBBNAE010000002">
    <property type="protein sequence ID" value="KAK9146583.1"/>
    <property type="molecule type" value="Genomic_DNA"/>
</dbReference>
<dbReference type="SUPFAM" id="SSF51197">
    <property type="entry name" value="Clavaminate synthase-like"/>
    <property type="match status" value="1"/>
</dbReference>
<dbReference type="Pfam" id="PF13621">
    <property type="entry name" value="Cupin_8"/>
    <property type="match status" value="1"/>
</dbReference>
<name>A0AAP0K7J3_9MAGN</name>
<organism evidence="3 4">
    <name type="scientific">Stephania japonica</name>
    <dbReference type="NCBI Taxonomy" id="461633"/>
    <lineage>
        <taxon>Eukaryota</taxon>
        <taxon>Viridiplantae</taxon>
        <taxon>Streptophyta</taxon>
        <taxon>Embryophyta</taxon>
        <taxon>Tracheophyta</taxon>
        <taxon>Spermatophyta</taxon>
        <taxon>Magnoliopsida</taxon>
        <taxon>Ranunculales</taxon>
        <taxon>Menispermaceae</taxon>
        <taxon>Menispermoideae</taxon>
        <taxon>Cissampelideae</taxon>
        <taxon>Stephania</taxon>
    </lineage>
</organism>
<dbReference type="PANTHER" id="PTHR12461:SF102">
    <property type="entry name" value="LYSINE-SPECIFIC DEMETHYLASE JMJ31"/>
    <property type="match status" value="1"/>
</dbReference>
<accession>A0AAP0K7J3</accession>
<dbReference type="Proteomes" id="UP001417504">
    <property type="component" value="Unassembled WGS sequence"/>
</dbReference>
<proteinExistence type="inferred from homology"/>
<evidence type="ECO:0000313" key="4">
    <source>
        <dbReference type="Proteomes" id="UP001417504"/>
    </source>
</evidence>
<protein>
    <recommendedName>
        <fullName evidence="2">JmjC domain-containing protein</fullName>
    </recommendedName>
</protein>
<feature type="domain" description="JmjC" evidence="2">
    <location>
        <begin position="179"/>
        <end position="328"/>
    </location>
</feature>
<sequence length="560" mass="63788">MYLDFKKTLAIFDFAIEITFAGISATSGLFKFLHNDDDDDDDGKDNGLLSLAFHAIHKLYSAPKISSEFDLRSVRAKLCRLAKGMSAATKRNPIYGGLHVLVWWWGSMYLQTMSSRSMFIFFNDLKNYQCQVIPKFSTYRKSNAERGRCARDVVSCEHEERQEVVAQVPILSMESKERSQLETLREDIQLPSILKSKVLTSINLWMNNCKSRSSTHYDPHHNLLCIVAGCKQVVLWPPSAGSLLYPMPVYGEASNHSSVDLGSPDFSIHPRAKRSMDYSQEVILHAGDALFIPEGWYHQVDSNDLTIAVNYWWQSSMVCNIQEYMDPYFLRILLRRLVNKEMDHMICGISFGDGENVKCLTKAIADEQKGREELEDPRVNYIQGSYQNHGTTVQHMEPETLRALHELISLVHDNVKIAGQSQSGESTSKDTITVETEDESKKMLKDKSSLLLEDPIARIIWTLEPLKLRAVLLAMVHNFPRTLEALIIHTLSPLGAEVLTRKFDEMDRLIPKEERDTFYMEFYAVFDDQGAAMDAILSGKESFAQQAFKNVLDKHLGVKH</sequence>
<comment type="caution">
    <text evidence="3">The sequence shown here is derived from an EMBL/GenBank/DDBJ whole genome shotgun (WGS) entry which is preliminary data.</text>
</comment>
<dbReference type="Gene3D" id="2.60.120.650">
    <property type="entry name" value="Cupin"/>
    <property type="match status" value="1"/>
</dbReference>
<keyword evidence="4" id="KW-1185">Reference proteome</keyword>
<evidence type="ECO:0000256" key="1">
    <source>
        <dbReference type="ARBA" id="ARBA00006801"/>
    </source>
</evidence>
<dbReference type="InterPro" id="IPR041667">
    <property type="entry name" value="Cupin_8"/>
</dbReference>
<dbReference type="InterPro" id="IPR003347">
    <property type="entry name" value="JmjC_dom"/>
</dbReference>
<dbReference type="SMART" id="SM00558">
    <property type="entry name" value="JmjC"/>
    <property type="match status" value="1"/>
</dbReference>